<organism evidence="5 8">
    <name type="scientific">Aliirhizobium cellulosilyticum</name>
    <dbReference type="NCBI Taxonomy" id="393664"/>
    <lineage>
        <taxon>Bacteria</taxon>
        <taxon>Pseudomonadati</taxon>
        <taxon>Pseudomonadota</taxon>
        <taxon>Alphaproteobacteria</taxon>
        <taxon>Hyphomicrobiales</taxon>
        <taxon>Rhizobiaceae</taxon>
        <taxon>Aliirhizobium</taxon>
    </lineage>
</organism>
<dbReference type="InterPro" id="IPR009057">
    <property type="entry name" value="Homeodomain-like_sf"/>
</dbReference>
<keyword evidence="1" id="KW-0805">Transcription regulation</keyword>
<name>A0A7W6S614_9HYPH</name>
<evidence type="ECO:0000313" key="9">
    <source>
        <dbReference type="Proteomes" id="UP000524535"/>
    </source>
</evidence>
<dbReference type="Gene3D" id="1.10.10.60">
    <property type="entry name" value="Homeodomain-like"/>
    <property type="match status" value="1"/>
</dbReference>
<reference evidence="8 9" key="1">
    <citation type="submission" date="2020-08" db="EMBL/GenBank/DDBJ databases">
        <title>Genomic Encyclopedia of Type Strains, Phase IV (KMG-V): Genome sequencing to study the core and pangenomes of soil and plant-associated prokaryotes.</title>
        <authorList>
            <person name="Whitman W."/>
        </authorList>
    </citation>
    <scope>NUCLEOTIDE SEQUENCE [LARGE SCALE GENOMIC DNA]</scope>
    <source>
        <strain evidence="6 9">SEMIA 444</strain>
        <strain evidence="5 8">SEMIA 448</strain>
        <strain evidence="7 10">SEMIA 452</strain>
    </source>
</reference>
<dbReference type="GO" id="GO:0043565">
    <property type="term" value="F:sequence-specific DNA binding"/>
    <property type="evidence" value="ECO:0007669"/>
    <property type="project" value="InterPro"/>
</dbReference>
<dbReference type="Proteomes" id="UP000524535">
    <property type="component" value="Unassembled WGS sequence"/>
</dbReference>
<keyword evidence="9" id="KW-1185">Reference proteome</keyword>
<keyword evidence="3" id="KW-0804">Transcription</keyword>
<evidence type="ECO:0000256" key="3">
    <source>
        <dbReference type="ARBA" id="ARBA00023163"/>
    </source>
</evidence>
<evidence type="ECO:0000256" key="2">
    <source>
        <dbReference type="ARBA" id="ARBA00023125"/>
    </source>
</evidence>
<protein>
    <submittedName>
        <fullName evidence="5">AraC-like DNA-binding protein</fullName>
    </submittedName>
</protein>
<dbReference type="SMART" id="SM00342">
    <property type="entry name" value="HTH_ARAC"/>
    <property type="match status" value="1"/>
</dbReference>
<dbReference type="Proteomes" id="UP000520770">
    <property type="component" value="Unassembled WGS sequence"/>
</dbReference>
<evidence type="ECO:0000313" key="7">
    <source>
        <dbReference type="EMBL" id="MBB4444534.1"/>
    </source>
</evidence>
<dbReference type="Pfam" id="PF12833">
    <property type="entry name" value="HTH_18"/>
    <property type="match status" value="1"/>
</dbReference>
<dbReference type="InterPro" id="IPR032783">
    <property type="entry name" value="AraC_lig"/>
</dbReference>
<dbReference type="PROSITE" id="PS00041">
    <property type="entry name" value="HTH_ARAC_FAMILY_1"/>
    <property type="match status" value="1"/>
</dbReference>
<dbReference type="InterPro" id="IPR018062">
    <property type="entry name" value="HTH_AraC-typ_CS"/>
</dbReference>
<evidence type="ECO:0000313" key="8">
    <source>
        <dbReference type="Proteomes" id="UP000520770"/>
    </source>
</evidence>
<dbReference type="Proteomes" id="UP000576087">
    <property type="component" value="Unassembled WGS sequence"/>
</dbReference>
<evidence type="ECO:0000256" key="1">
    <source>
        <dbReference type="ARBA" id="ARBA00023015"/>
    </source>
</evidence>
<proteinExistence type="predicted"/>
<keyword evidence="2 5" id="KW-0238">DNA-binding</keyword>
<evidence type="ECO:0000313" key="5">
    <source>
        <dbReference type="EMBL" id="MBB4347759.1"/>
    </source>
</evidence>
<dbReference type="EMBL" id="JACIGW010000001">
    <property type="protein sequence ID" value="MBB4347759.1"/>
    <property type="molecule type" value="Genomic_DNA"/>
</dbReference>
<gene>
    <name evidence="6" type="ORF">GGE31_000318</name>
    <name evidence="5" type="ORF">GGE33_001467</name>
    <name evidence="7" type="ORF">GGE35_000316</name>
</gene>
<dbReference type="GO" id="GO:0003700">
    <property type="term" value="F:DNA-binding transcription factor activity"/>
    <property type="evidence" value="ECO:0007669"/>
    <property type="project" value="InterPro"/>
</dbReference>
<dbReference type="AlphaFoldDB" id="A0A7W6S614"/>
<dbReference type="RefSeq" id="WP_183821742.1">
    <property type="nucleotide sequence ID" value="NZ_JACIGW010000001.1"/>
</dbReference>
<comment type="caution">
    <text evidence="5">The sequence shown here is derived from an EMBL/GenBank/DDBJ whole genome shotgun (WGS) entry which is preliminary data.</text>
</comment>
<feature type="domain" description="HTH araC/xylS-type" evidence="4">
    <location>
        <begin position="218"/>
        <end position="315"/>
    </location>
</feature>
<dbReference type="EMBL" id="JACIGY010000001">
    <property type="protein sequence ID" value="MBB4409847.1"/>
    <property type="molecule type" value="Genomic_DNA"/>
</dbReference>
<accession>A0A7W6S614</accession>
<dbReference type="PANTHER" id="PTHR46796:SF7">
    <property type="entry name" value="ARAC FAMILY TRANSCRIPTIONAL REGULATOR"/>
    <property type="match status" value="1"/>
</dbReference>
<dbReference type="InterPro" id="IPR018060">
    <property type="entry name" value="HTH_AraC"/>
</dbReference>
<dbReference type="PANTHER" id="PTHR46796">
    <property type="entry name" value="HTH-TYPE TRANSCRIPTIONAL ACTIVATOR RHAS-RELATED"/>
    <property type="match status" value="1"/>
</dbReference>
<evidence type="ECO:0000313" key="10">
    <source>
        <dbReference type="Proteomes" id="UP000576087"/>
    </source>
</evidence>
<dbReference type="PROSITE" id="PS01124">
    <property type="entry name" value="HTH_ARAC_FAMILY_2"/>
    <property type="match status" value="1"/>
</dbReference>
<dbReference type="SUPFAM" id="SSF46689">
    <property type="entry name" value="Homeodomain-like"/>
    <property type="match status" value="2"/>
</dbReference>
<dbReference type="EMBL" id="JACIHM010000001">
    <property type="protein sequence ID" value="MBB4444534.1"/>
    <property type="molecule type" value="Genomic_DNA"/>
</dbReference>
<evidence type="ECO:0000259" key="4">
    <source>
        <dbReference type="PROSITE" id="PS01124"/>
    </source>
</evidence>
<sequence>MLDRSSKFSSSAGADPLSEMLRGLRLDGVEYGRCRLADPWATAFPAEDAARFHFISSGRALLKAPSGEWLQLNAGDAVILPRGDAHVIASAETVEPLPFGRYGKKQVCEGVFDMQCADARCGTVALTASMRFNIDRLHPLLQLMPETILTSDLATSEPAIPHLLDAMAREVDMDRVGAGGILARLADVLTATIIRTWVEHGCGNTNGWIAAVRNPEVGRVLAAIHLEPERDWSVAELARLMGASRSGFSERFARVVGETPARYVALVRMHQARLWLKQGMRVATAAEKLGYDAEASFSRAFKRIIGHPPSHFRGKPDSETAPDEMVELAAVG</sequence>
<dbReference type="InterPro" id="IPR050204">
    <property type="entry name" value="AraC_XylS_family_regulators"/>
</dbReference>
<evidence type="ECO:0000313" key="6">
    <source>
        <dbReference type="EMBL" id="MBB4409847.1"/>
    </source>
</evidence>
<dbReference type="Pfam" id="PF12852">
    <property type="entry name" value="Cupin_6"/>
    <property type="match status" value="1"/>
</dbReference>